<dbReference type="AlphaFoldDB" id="A0A0A8YNN2"/>
<organism evidence="1">
    <name type="scientific">Arundo donax</name>
    <name type="common">Giant reed</name>
    <name type="synonym">Donax arundinaceus</name>
    <dbReference type="NCBI Taxonomy" id="35708"/>
    <lineage>
        <taxon>Eukaryota</taxon>
        <taxon>Viridiplantae</taxon>
        <taxon>Streptophyta</taxon>
        <taxon>Embryophyta</taxon>
        <taxon>Tracheophyta</taxon>
        <taxon>Spermatophyta</taxon>
        <taxon>Magnoliopsida</taxon>
        <taxon>Liliopsida</taxon>
        <taxon>Poales</taxon>
        <taxon>Poaceae</taxon>
        <taxon>PACMAD clade</taxon>
        <taxon>Arundinoideae</taxon>
        <taxon>Arundineae</taxon>
        <taxon>Arundo</taxon>
    </lineage>
</organism>
<dbReference type="EMBL" id="GBRH01273568">
    <property type="protein sequence ID" value="JAD24327.1"/>
    <property type="molecule type" value="Transcribed_RNA"/>
</dbReference>
<accession>A0A0A8YNN2</accession>
<proteinExistence type="predicted"/>
<name>A0A0A8YNN2_ARUDO</name>
<reference evidence="1" key="2">
    <citation type="journal article" date="2015" name="Data Brief">
        <title>Shoot transcriptome of the giant reed, Arundo donax.</title>
        <authorList>
            <person name="Barrero R.A."/>
            <person name="Guerrero F.D."/>
            <person name="Moolhuijzen P."/>
            <person name="Goolsby J.A."/>
            <person name="Tidwell J."/>
            <person name="Bellgard S.E."/>
            <person name="Bellgard M.I."/>
        </authorList>
    </citation>
    <scope>NUCLEOTIDE SEQUENCE</scope>
    <source>
        <tissue evidence="1">Shoot tissue taken approximately 20 cm above the soil surface</tissue>
    </source>
</reference>
<sequence>MLSRFKNNHRYLPKTYKGKWGSSHIQN</sequence>
<protein>
    <submittedName>
        <fullName evidence="1">Uncharacterized protein</fullName>
    </submittedName>
</protein>
<evidence type="ECO:0000313" key="1">
    <source>
        <dbReference type="EMBL" id="JAD24327.1"/>
    </source>
</evidence>
<reference evidence="1" key="1">
    <citation type="submission" date="2014-09" db="EMBL/GenBank/DDBJ databases">
        <authorList>
            <person name="Magalhaes I.L.F."/>
            <person name="Oliveira U."/>
            <person name="Santos F.R."/>
            <person name="Vidigal T.H.D.A."/>
            <person name="Brescovit A.D."/>
            <person name="Santos A.J."/>
        </authorList>
    </citation>
    <scope>NUCLEOTIDE SEQUENCE</scope>
    <source>
        <tissue evidence="1">Shoot tissue taken approximately 20 cm above the soil surface</tissue>
    </source>
</reference>